<protein>
    <submittedName>
        <fullName evidence="3">DNA-protecting protein DprA</fullName>
    </submittedName>
</protein>
<dbReference type="NCBIfam" id="TIGR00732">
    <property type="entry name" value="dprA"/>
    <property type="match status" value="1"/>
</dbReference>
<evidence type="ECO:0000256" key="1">
    <source>
        <dbReference type="ARBA" id="ARBA00006525"/>
    </source>
</evidence>
<dbReference type="KEGG" id="ock:EXM22_07820"/>
<proteinExistence type="inferred from homology"/>
<evidence type="ECO:0000259" key="2">
    <source>
        <dbReference type="Pfam" id="PF02481"/>
    </source>
</evidence>
<sequence length="333" mass="36110">MIDLNVLFALNRLGSLKLNEKLKILNGFSSPDLFSRVSLYEMEWLLGRKLRMRSFEPDELMALGEGDLKKTNSLGIRWTWYGGREYPSILKEIYDPPFILFWKGSLPSDLRESLAVVGTRKPTLQADRSAYALGLDAATAGIPLISGMAAGIDGAAHRGALAGGGVTWAVLGTGCDKPYPRAHRKLAAEIVTKGGGLISEFVPGTGPVRYNFPKRNRIISGLSQSVVIVQAPGRSGALHTADFALDQGRDVYVHENGLSGRTGRGSALLADQGAPVIGCLKDIYPNLESPGHSMEDAYPMASGTTVEAASMASKMMRYELKDQLKFYKGRVQF</sequence>
<feature type="domain" description="Smf/DprA SLOG" evidence="2">
    <location>
        <begin position="80"/>
        <end position="286"/>
    </location>
</feature>
<dbReference type="GO" id="GO:0009294">
    <property type="term" value="P:DNA-mediated transformation"/>
    <property type="evidence" value="ECO:0007669"/>
    <property type="project" value="InterPro"/>
</dbReference>
<comment type="similarity">
    <text evidence="1">Belongs to the DprA/Smf family.</text>
</comment>
<evidence type="ECO:0000313" key="4">
    <source>
        <dbReference type="Proteomes" id="UP000324209"/>
    </source>
</evidence>
<dbReference type="SUPFAM" id="SSF102405">
    <property type="entry name" value="MCP/YpsA-like"/>
    <property type="match status" value="1"/>
</dbReference>
<dbReference type="RefSeq" id="WP_149485979.1">
    <property type="nucleotide sequence ID" value="NZ_CP036150.1"/>
</dbReference>
<dbReference type="PANTHER" id="PTHR43022">
    <property type="entry name" value="PROTEIN SMF"/>
    <property type="match status" value="1"/>
</dbReference>
<dbReference type="Gene3D" id="3.40.50.450">
    <property type="match status" value="1"/>
</dbReference>
<dbReference type="Proteomes" id="UP000324209">
    <property type="component" value="Chromosome"/>
</dbReference>
<evidence type="ECO:0000313" key="3">
    <source>
        <dbReference type="EMBL" id="QEN07899.1"/>
    </source>
</evidence>
<dbReference type="OrthoDB" id="9785707at2"/>
<dbReference type="Pfam" id="PF02481">
    <property type="entry name" value="DNA_processg_A"/>
    <property type="match status" value="1"/>
</dbReference>
<dbReference type="PANTHER" id="PTHR43022:SF1">
    <property type="entry name" value="PROTEIN SMF"/>
    <property type="match status" value="1"/>
</dbReference>
<keyword evidence="4" id="KW-1185">Reference proteome</keyword>
<reference evidence="3 4" key="1">
    <citation type="submission" date="2019-02" db="EMBL/GenBank/DDBJ databases">
        <title>Complete Genome Sequence and Methylome Analysis of free living Spirochaetas.</title>
        <authorList>
            <person name="Fomenkov A."/>
            <person name="Dubinina G."/>
            <person name="Leshcheva N."/>
            <person name="Mikheeva N."/>
            <person name="Grabovich M."/>
            <person name="Vincze T."/>
            <person name="Roberts R.J."/>
        </authorList>
    </citation>
    <scope>NUCLEOTIDE SEQUENCE [LARGE SCALE GENOMIC DNA]</scope>
    <source>
        <strain evidence="3 4">K2</strain>
    </source>
</reference>
<dbReference type="InterPro" id="IPR003488">
    <property type="entry name" value="DprA"/>
</dbReference>
<accession>A0A5C1QL12</accession>
<organism evidence="3 4">
    <name type="scientific">Oceanispirochaeta crateris</name>
    <dbReference type="NCBI Taxonomy" id="2518645"/>
    <lineage>
        <taxon>Bacteria</taxon>
        <taxon>Pseudomonadati</taxon>
        <taxon>Spirochaetota</taxon>
        <taxon>Spirochaetia</taxon>
        <taxon>Spirochaetales</taxon>
        <taxon>Spirochaetaceae</taxon>
        <taxon>Oceanispirochaeta</taxon>
    </lineage>
</organism>
<name>A0A5C1QL12_9SPIO</name>
<dbReference type="EMBL" id="CP036150">
    <property type="protein sequence ID" value="QEN07899.1"/>
    <property type="molecule type" value="Genomic_DNA"/>
</dbReference>
<dbReference type="InterPro" id="IPR057666">
    <property type="entry name" value="DrpA_SLOG"/>
</dbReference>
<dbReference type="AlphaFoldDB" id="A0A5C1QL12"/>
<gene>
    <name evidence="3" type="primary">dprA</name>
    <name evidence="3" type="ORF">EXM22_07820</name>
</gene>